<dbReference type="SUPFAM" id="SSF51735">
    <property type="entry name" value="NAD(P)-binding Rossmann-fold domains"/>
    <property type="match status" value="1"/>
</dbReference>
<dbReference type="InterPro" id="IPR005913">
    <property type="entry name" value="dTDP_dehydrorham_reduct"/>
</dbReference>
<comment type="pathway">
    <text evidence="2">Carbohydrate biosynthesis; dTDP-L-rhamnose biosynthesis.</text>
</comment>
<dbReference type="Gene3D" id="3.40.50.720">
    <property type="entry name" value="NAD(P)-binding Rossmann-like Domain"/>
    <property type="match status" value="1"/>
</dbReference>
<evidence type="ECO:0000313" key="5">
    <source>
        <dbReference type="Proteomes" id="UP001139347"/>
    </source>
</evidence>
<sequence>MRVLVTGAAGQLGMDLVSQLHQKGHEVKGCDRASLDITNQEQCWQVIGEFKPDAVIHCAAYTAVDAAETDVDGAYRVNAAGTRNIAVAAEKVGAKFVYISTDYVFNGRSDVPYQEYDNTDPQSIYGKSKRAGEILVQSLSSRYFIVRTSWVYGLHGNNFVKTMLRLGQEKPLVQVVNDQKGSPTYTIDLAHFLLELIYTEKYGIYHASNSGECTWFEFTQAIFEEAEKQGINIIAQLEPCTTEQFPRPAPRPINSVMDHLSIRTNGFSDVRHWKEGLMEFLQQFQVSKP</sequence>
<evidence type="ECO:0000256" key="1">
    <source>
        <dbReference type="ARBA" id="ARBA00010944"/>
    </source>
</evidence>
<evidence type="ECO:0000313" key="4">
    <source>
        <dbReference type="EMBL" id="MCJ8012679.1"/>
    </source>
</evidence>
<dbReference type="InterPro" id="IPR036291">
    <property type="entry name" value="NAD(P)-bd_dom_sf"/>
</dbReference>
<dbReference type="EC" id="1.1.1.133" evidence="2"/>
<dbReference type="Gene3D" id="3.90.25.10">
    <property type="entry name" value="UDP-galactose 4-epimerase, domain 1"/>
    <property type="match status" value="1"/>
</dbReference>
<comment type="function">
    <text evidence="2">Catalyzes the reduction of dTDP-6-deoxy-L-lyxo-4-hexulose to yield dTDP-L-rhamnose.</text>
</comment>
<reference evidence="4" key="1">
    <citation type="submission" date="2022-04" db="EMBL/GenBank/DDBJ databases">
        <title>Paenibacillus mangrovi sp. nov., a novel endophytic bacterium isolated from bark of Kandelia candel.</title>
        <authorList>
            <person name="Tuo L."/>
        </authorList>
    </citation>
    <scope>NUCLEOTIDE SEQUENCE</scope>
    <source>
        <strain evidence="4">KQZ6P-2</strain>
    </source>
</reference>
<dbReference type="AlphaFoldDB" id="A0A9X1WVI1"/>
<dbReference type="FunFam" id="3.40.50.720:FF:000159">
    <property type="entry name" value="dTDP-4-dehydrorhamnose reductase"/>
    <property type="match status" value="1"/>
</dbReference>
<evidence type="ECO:0000259" key="3">
    <source>
        <dbReference type="Pfam" id="PF04321"/>
    </source>
</evidence>
<dbReference type="NCBIfam" id="TIGR01214">
    <property type="entry name" value="rmlD"/>
    <property type="match status" value="1"/>
</dbReference>
<dbReference type="Pfam" id="PF04321">
    <property type="entry name" value="RmlD_sub_bind"/>
    <property type="match status" value="1"/>
</dbReference>
<keyword evidence="2" id="KW-0521">NADP</keyword>
<comment type="caution">
    <text evidence="4">The sequence shown here is derived from an EMBL/GenBank/DDBJ whole genome shotgun (WGS) entry which is preliminary data.</text>
</comment>
<dbReference type="GO" id="GO:0005829">
    <property type="term" value="C:cytosol"/>
    <property type="evidence" value="ECO:0007669"/>
    <property type="project" value="TreeGrafter"/>
</dbReference>
<dbReference type="GO" id="GO:0008831">
    <property type="term" value="F:dTDP-4-dehydrorhamnose reductase activity"/>
    <property type="evidence" value="ECO:0007669"/>
    <property type="project" value="UniProtKB-EC"/>
</dbReference>
<dbReference type="CDD" id="cd05254">
    <property type="entry name" value="dTDP_HR_like_SDR_e"/>
    <property type="match status" value="1"/>
</dbReference>
<name>A0A9X1WVI1_9BACL</name>
<gene>
    <name evidence="4" type="primary">rfbD</name>
    <name evidence="4" type="ORF">MUG84_13155</name>
</gene>
<evidence type="ECO:0000256" key="2">
    <source>
        <dbReference type="RuleBase" id="RU364082"/>
    </source>
</evidence>
<protein>
    <recommendedName>
        <fullName evidence="2">dTDP-4-dehydrorhamnose reductase</fullName>
        <ecNumber evidence="2">1.1.1.133</ecNumber>
    </recommendedName>
</protein>
<accession>A0A9X1WVI1</accession>
<dbReference type="PANTHER" id="PTHR10491:SF4">
    <property type="entry name" value="METHIONINE ADENOSYLTRANSFERASE 2 SUBUNIT BETA"/>
    <property type="match status" value="1"/>
</dbReference>
<dbReference type="EMBL" id="JALIRP010000005">
    <property type="protein sequence ID" value="MCJ8012679.1"/>
    <property type="molecule type" value="Genomic_DNA"/>
</dbReference>
<comment type="similarity">
    <text evidence="1 2">Belongs to the dTDP-4-dehydrorhamnose reductase family.</text>
</comment>
<dbReference type="PANTHER" id="PTHR10491">
    <property type="entry name" value="DTDP-4-DEHYDRORHAMNOSE REDUCTASE"/>
    <property type="match status" value="1"/>
</dbReference>
<proteinExistence type="inferred from homology"/>
<feature type="domain" description="RmlD-like substrate binding" evidence="3">
    <location>
        <begin position="1"/>
        <end position="285"/>
    </location>
</feature>
<dbReference type="GO" id="GO:0019305">
    <property type="term" value="P:dTDP-rhamnose biosynthetic process"/>
    <property type="evidence" value="ECO:0007669"/>
    <property type="project" value="TreeGrafter"/>
</dbReference>
<dbReference type="Proteomes" id="UP001139347">
    <property type="component" value="Unassembled WGS sequence"/>
</dbReference>
<dbReference type="InterPro" id="IPR029903">
    <property type="entry name" value="RmlD-like-bd"/>
</dbReference>
<keyword evidence="5" id="KW-1185">Reference proteome</keyword>
<organism evidence="4 5">
    <name type="scientific">Paenibacillus mangrovi</name>
    <dbReference type="NCBI Taxonomy" id="2931978"/>
    <lineage>
        <taxon>Bacteria</taxon>
        <taxon>Bacillati</taxon>
        <taxon>Bacillota</taxon>
        <taxon>Bacilli</taxon>
        <taxon>Bacillales</taxon>
        <taxon>Paenibacillaceae</taxon>
        <taxon>Paenibacillus</taxon>
    </lineage>
</organism>
<keyword evidence="2 4" id="KW-0560">Oxidoreductase</keyword>
<dbReference type="RefSeq" id="WP_244725507.1">
    <property type="nucleotide sequence ID" value="NZ_JALIRP010000005.1"/>
</dbReference>